<sequence length="225" mass="24818">MKKILQIAAVAAAIFSGPVSAHYLWIEAAADGLSAKIFFGEYQEDVREIKGGRLDEMIRRETFVTGTRGGKESVEAQTNQDHFLVSATSPVSGFLTQKLDYEVKDWRKSGIGIVKPMFYARAWVPGSALPKPELKLDITPADKEGKSVLVSFNGQPLAKAKVNVHAPNLWSRELETNQDGTLAIPTPWSGSYVIEVIYLEKAAGSYQSIEYEALRHRSTFTVVAK</sequence>
<keyword evidence="3" id="KW-1185">Reference proteome</keyword>
<dbReference type="RefSeq" id="WP_345737017.1">
    <property type="nucleotide sequence ID" value="NZ_BAABIA010000005.1"/>
</dbReference>
<accession>A0ABP9PA18</accession>
<feature type="chain" id="PRO_5045196269" description="GH25 family protein" evidence="1">
    <location>
        <begin position="22"/>
        <end position="225"/>
    </location>
</feature>
<gene>
    <name evidence="2" type="ORF">GCM10023213_28240</name>
</gene>
<evidence type="ECO:0000313" key="3">
    <source>
        <dbReference type="Proteomes" id="UP001499852"/>
    </source>
</evidence>
<dbReference type="EMBL" id="BAABIA010000005">
    <property type="protein sequence ID" value="GAA5142385.1"/>
    <property type="molecule type" value="Genomic_DNA"/>
</dbReference>
<comment type="caution">
    <text evidence="2">The sequence shown here is derived from an EMBL/GenBank/DDBJ whole genome shotgun (WGS) entry which is preliminary data.</text>
</comment>
<evidence type="ECO:0000256" key="1">
    <source>
        <dbReference type="SAM" id="SignalP"/>
    </source>
</evidence>
<evidence type="ECO:0008006" key="4">
    <source>
        <dbReference type="Google" id="ProtNLM"/>
    </source>
</evidence>
<feature type="signal peptide" evidence="1">
    <location>
        <begin position="1"/>
        <end position="21"/>
    </location>
</feature>
<organism evidence="2 3">
    <name type="scientific">Prosthecobacter algae</name>
    <dbReference type="NCBI Taxonomy" id="1144682"/>
    <lineage>
        <taxon>Bacteria</taxon>
        <taxon>Pseudomonadati</taxon>
        <taxon>Verrucomicrobiota</taxon>
        <taxon>Verrucomicrobiia</taxon>
        <taxon>Verrucomicrobiales</taxon>
        <taxon>Verrucomicrobiaceae</taxon>
        <taxon>Prosthecobacter</taxon>
    </lineage>
</organism>
<keyword evidence="1" id="KW-0732">Signal</keyword>
<protein>
    <recommendedName>
        <fullName evidence="4">GH25 family protein</fullName>
    </recommendedName>
</protein>
<dbReference type="SUPFAM" id="SSF49478">
    <property type="entry name" value="Cna protein B-type domain"/>
    <property type="match status" value="1"/>
</dbReference>
<dbReference type="Proteomes" id="UP001499852">
    <property type="component" value="Unassembled WGS sequence"/>
</dbReference>
<proteinExistence type="predicted"/>
<evidence type="ECO:0000313" key="2">
    <source>
        <dbReference type="EMBL" id="GAA5142385.1"/>
    </source>
</evidence>
<name>A0ABP9PA18_9BACT</name>
<reference evidence="3" key="1">
    <citation type="journal article" date="2019" name="Int. J. Syst. Evol. Microbiol.">
        <title>The Global Catalogue of Microorganisms (GCM) 10K type strain sequencing project: providing services to taxonomists for standard genome sequencing and annotation.</title>
        <authorList>
            <consortium name="The Broad Institute Genomics Platform"/>
            <consortium name="The Broad Institute Genome Sequencing Center for Infectious Disease"/>
            <person name="Wu L."/>
            <person name="Ma J."/>
        </authorList>
    </citation>
    <scope>NUCLEOTIDE SEQUENCE [LARGE SCALE GENOMIC DNA]</scope>
    <source>
        <strain evidence="3">JCM 18053</strain>
    </source>
</reference>